<name>A0A1C0TTW0_9GAMM</name>
<reference evidence="5" key="1">
    <citation type="submission" date="2016-07" db="EMBL/GenBank/DDBJ databases">
        <authorList>
            <person name="Florea S."/>
            <person name="Webb J.S."/>
            <person name="Jaromczyk J."/>
            <person name="Schardl C.L."/>
        </authorList>
    </citation>
    <scope>NUCLEOTIDE SEQUENCE [LARGE SCALE GENOMIC DNA]</scope>
    <source>
        <strain evidence="5">IPB1</strain>
    </source>
</reference>
<feature type="binding site" evidence="3">
    <location>
        <position position="257"/>
    </location>
    <ligand>
        <name>Mg(2+)</name>
        <dbReference type="ChEBI" id="CHEBI:18420"/>
        <label>1</label>
    </ligand>
</feature>
<dbReference type="AlphaFoldDB" id="A0A1C0TTW0"/>
<gene>
    <name evidence="4" type="ORF">A7985_02060</name>
</gene>
<feature type="binding site" evidence="3">
    <location>
        <position position="258"/>
    </location>
    <ligand>
        <name>Mg(2+)</name>
        <dbReference type="ChEBI" id="CHEBI:18420"/>
        <label>1</label>
    </ligand>
</feature>
<evidence type="ECO:0000256" key="3">
    <source>
        <dbReference type="PIRSR" id="PIRSR605502-1"/>
    </source>
</evidence>
<keyword evidence="3" id="KW-0460">Magnesium</keyword>
<feature type="binding site" evidence="3">
    <location>
        <position position="50"/>
    </location>
    <ligand>
        <name>Mg(2+)</name>
        <dbReference type="ChEBI" id="CHEBI:18420"/>
        <label>1</label>
    </ligand>
</feature>
<keyword evidence="3" id="KW-0479">Metal-binding</keyword>
<evidence type="ECO:0000256" key="1">
    <source>
        <dbReference type="ARBA" id="ARBA00010702"/>
    </source>
</evidence>
<dbReference type="GO" id="GO:0016787">
    <property type="term" value="F:hydrolase activity"/>
    <property type="evidence" value="ECO:0007669"/>
    <property type="project" value="UniProtKB-KW"/>
</dbReference>
<proteinExistence type="inferred from homology"/>
<dbReference type="EMBL" id="MAUJ01000001">
    <property type="protein sequence ID" value="OCQ22765.1"/>
    <property type="molecule type" value="Genomic_DNA"/>
</dbReference>
<sequence length="308" mass="33245">MIEKSKFIGCFKAVAIGDASGAIYEGGPLERAAWWLLGVTSDGKKRYTDDTQMSIDVAKSFIANQGIEQAHLASEFAQSYHWTRGYGPSAAKLLKGIQSGKDYKTLNKAKFKDGSKGNGAAMRASVVAMCNLIGKGNLIDDIIKVSEITHAHPEAIEGAFLIARATQLAMRGVERIGVVQTLCNESKVPIYQSKLATCYRALISDSVLTQTELKLLLGNGMLSADSAVTALYFAFKYRHEPLSKMITHICALGGDTDTICAMAGGIWGAYNGDNGLDEYDQKIEGLEEVSSLALQIYDLYSVSKQGAF</sequence>
<dbReference type="PANTHER" id="PTHR16222">
    <property type="entry name" value="ADP-RIBOSYLGLYCOHYDROLASE"/>
    <property type="match status" value="1"/>
</dbReference>
<organism evidence="4 5">
    <name type="scientific">Pseudoalteromonas luteoviolacea</name>
    <dbReference type="NCBI Taxonomy" id="43657"/>
    <lineage>
        <taxon>Bacteria</taxon>
        <taxon>Pseudomonadati</taxon>
        <taxon>Pseudomonadota</taxon>
        <taxon>Gammaproteobacteria</taxon>
        <taxon>Alteromonadales</taxon>
        <taxon>Pseudoalteromonadaceae</taxon>
        <taxon>Pseudoalteromonas</taxon>
    </lineage>
</organism>
<evidence type="ECO:0008006" key="6">
    <source>
        <dbReference type="Google" id="ProtNLM"/>
    </source>
</evidence>
<feature type="binding site" evidence="3">
    <location>
        <position position="255"/>
    </location>
    <ligand>
        <name>Mg(2+)</name>
        <dbReference type="ChEBI" id="CHEBI:18420"/>
        <label>1</label>
    </ligand>
</feature>
<dbReference type="RefSeq" id="WP_065788769.1">
    <property type="nucleotide sequence ID" value="NZ_MAUJ01000001.1"/>
</dbReference>
<dbReference type="Pfam" id="PF03747">
    <property type="entry name" value="ADP_ribosyl_GH"/>
    <property type="match status" value="1"/>
</dbReference>
<dbReference type="InterPro" id="IPR050792">
    <property type="entry name" value="ADP-ribosylglycohydrolase"/>
</dbReference>
<dbReference type="GO" id="GO:0046872">
    <property type="term" value="F:metal ion binding"/>
    <property type="evidence" value="ECO:0007669"/>
    <property type="project" value="UniProtKB-KW"/>
</dbReference>
<comment type="caution">
    <text evidence="4">The sequence shown here is derived from an EMBL/GenBank/DDBJ whole genome shotgun (WGS) entry which is preliminary data.</text>
</comment>
<feature type="binding site" evidence="3">
    <location>
        <position position="49"/>
    </location>
    <ligand>
        <name>Mg(2+)</name>
        <dbReference type="ChEBI" id="CHEBI:18420"/>
        <label>1</label>
    </ligand>
</feature>
<keyword evidence="2" id="KW-0378">Hydrolase</keyword>
<dbReference type="InterPro" id="IPR005502">
    <property type="entry name" value="Ribosyl_crysJ1"/>
</dbReference>
<evidence type="ECO:0000256" key="2">
    <source>
        <dbReference type="ARBA" id="ARBA00022801"/>
    </source>
</evidence>
<evidence type="ECO:0000313" key="4">
    <source>
        <dbReference type="EMBL" id="OCQ22765.1"/>
    </source>
</evidence>
<feature type="binding site" evidence="3">
    <location>
        <position position="48"/>
    </location>
    <ligand>
        <name>Mg(2+)</name>
        <dbReference type="ChEBI" id="CHEBI:18420"/>
        <label>1</label>
    </ligand>
</feature>
<dbReference type="Proteomes" id="UP000093366">
    <property type="component" value="Unassembled WGS sequence"/>
</dbReference>
<dbReference type="Gene3D" id="1.10.4080.10">
    <property type="entry name" value="ADP-ribosylation/Crystallin J1"/>
    <property type="match status" value="1"/>
</dbReference>
<comment type="cofactor">
    <cofactor evidence="3">
        <name>Mg(2+)</name>
        <dbReference type="ChEBI" id="CHEBI:18420"/>
    </cofactor>
    <text evidence="3">Binds 2 magnesium ions per subunit.</text>
</comment>
<dbReference type="SUPFAM" id="SSF101478">
    <property type="entry name" value="ADP-ribosylglycohydrolase"/>
    <property type="match status" value="1"/>
</dbReference>
<accession>A0A1C0TTW0</accession>
<evidence type="ECO:0000313" key="5">
    <source>
        <dbReference type="Proteomes" id="UP000093366"/>
    </source>
</evidence>
<comment type="similarity">
    <text evidence="1">Belongs to the ADP-ribosylglycohydrolase family.</text>
</comment>
<dbReference type="InterPro" id="IPR036705">
    <property type="entry name" value="Ribosyl_crysJ1_sf"/>
</dbReference>
<protein>
    <recommendedName>
        <fullName evidence="6">ADP-ribosylglycohydrolase</fullName>
    </recommendedName>
</protein>
<dbReference type="PANTHER" id="PTHR16222:SF24">
    <property type="entry name" value="ADP-RIBOSYLHYDROLASE ARH3"/>
    <property type="match status" value="1"/>
</dbReference>